<dbReference type="InterPro" id="IPR043519">
    <property type="entry name" value="NT_sf"/>
</dbReference>
<dbReference type="Gene3D" id="3.30.460.40">
    <property type="match status" value="1"/>
</dbReference>
<dbReference type="SUPFAM" id="SSF81301">
    <property type="entry name" value="Nucleotidyltransferase"/>
    <property type="match status" value="1"/>
</dbReference>
<dbReference type="EMBL" id="JADJZA010000001">
    <property type="protein sequence ID" value="MBK9295540.1"/>
    <property type="molecule type" value="Genomic_DNA"/>
</dbReference>
<reference evidence="1 2" key="1">
    <citation type="submission" date="2020-10" db="EMBL/GenBank/DDBJ databases">
        <title>Connecting structure to function with the recovery of over 1000 high-quality activated sludge metagenome-assembled genomes encoding full-length rRNA genes using long-read sequencing.</title>
        <authorList>
            <person name="Singleton C.M."/>
            <person name="Petriglieri F."/>
            <person name="Kristensen J.M."/>
            <person name="Kirkegaard R.H."/>
            <person name="Michaelsen T.Y."/>
            <person name="Andersen M.H."/>
            <person name="Karst S.M."/>
            <person name="Dueholm M.S."/>
            <person name="Nielsen P.H."/>
            <person name="Albertsen M."/>
        </authorList>
    </citation>
    <scope>NUCLEOTIDE SEQUENCE [LARGE SCALE GENOMIC DNA]</scope>
    <source>
        <strain evidence="1">Lyne_18-Q3-R50-59_MAXAC.006</strain>
    </source>
</reference>
<comment type="caution">
    <text evidence="1">The sequence shown here is derived from an EMBL/GenBank/DDBJ whole genome shotgun (WGS) entry which is preliminary data.</text>
</comment>
<evidence type="ECO:0008006" key="3">
    <source>
        <dbReference type="Google" id="ProtNLM"/>
    </source>
</evidence>
<sequence length="183" mass="20485">MSQFGFLAEVIAALDAAGVTYMVTGSIASTHHAEPRMTRDIDIVIETDHVAVKLLVNQFDPTRFYVGNAQQAVADRDMFNVIDTTGGWKVDLIIRKARRFSEVELGRRQHARIGEVDLYVATAEDTILSKLEWMRMGGSDRQLADVVAVLETQGPALDHDYMDRWAPDLGVENLLQQARRLAE</sequence>
<proteinExistence type="predicted"/>
<dbReference type="Proteomes" id="UP000727993">
    <property type="component" value="Unassembled WGS sequence"/>
</dbReference>
<protein>
    <recommendedName>
        <fullName evidence="3">Nucleotidyltransferase</fullName>
    </recommendedName>
</protein>
<gene>
    <name evidence="1" type="ORF">IPN02_01425</name>
</gene>
<organism evidence="1 2">
    <name type="scientific">Candidatus Neomicrothrix subdominans</name>
    <dbReference type="NCBI Taxonomy" id="2954438"/>
    <lineage>
        <taxon>Bacteria</taxon>
        <taxon>Bacillati</taxon>
        <taxon>Actinomycetota</taxon>
        <taxon>Acidimicrobiia</taxon>
        <taxon>Acidimicrobiales</taxon>
        <taxon>Microthrixaceae</taxon>
        <taxon>Candidatus Neomicrothrix</taxon>
    </lineage>
</organism>
<evidence type="ECO:0000313" key="1">
    <source>
        <dbReference type="EMBL" id="MBK9295540.1"/>
    </source>
</evidence>
<evidence type="ECO:0000313" key="2">
    <source>
        <dbReference type="Proteomes" id="UP000727993"/>
    </source>
</evidence>
<dbReference type="AlphaFoldDB" id="A0A936N8W9"/>
<name>A0A936N8W9_9ACTN</name>
<accession>A0A936N8W9</accession>